<dbReference type="SUPFAM" id="SSF53067">
    <property type="entry name" value="Actin-like ATPase domain"/>
    <property type="match status" value="2"/>
</dbReference>
<dbReference type="Pfam" id="PF00022">
    <property type="entry name" value="Actin"/>
    <property type="match status" value="1"/>
</dbReference>
<reference evidence="2" key="1">
    <citation type="submission" date="2022-10" db="EMBL/GenBank/DDBJ databases">
        <title>Novel sulphate-reducing endosymbionts in the free-living metamonad Anaeramoeba.</title>
        <authorList>
            <person name="Jerlstrom-Hultqvist J."/>
            <person name="Cepicka I."/>
            <person name="Gallot-Lavallee L."/>
            <person name="Salas-Leiva D."/>
            <person name="Curtis B.A."/>
            <person name="Zahonova K."/>
            <person name="Pipaliya S."/>
            <person name="Dacks J."/>
            <person name="Roger A.J."/>
        </authorList>
    </citation>
    <scope>NUCLEOTIDE SEQUENCE</scope>
    <source>
        <strain evidence="2">BMAN</strain>
    </source>
</reference>
<dbReference type="PANTHER" id="PTHR11937">
    <property type="entry name" value="ACTIN"/>
    <property type="match status" value="1"/>
</dbReference>
<name>A0A9Q0L7X8_ANAIG</name>
<accession>A0A9Q0L7X8</accession>
<dbReference type="EMBL" id="JAPDFW010000128">
    <property type="protein sequence ID" value="KAJ5067429.1"/>
    <property type="molecule type" value="Genomic_DNA"/>
</dbReference>
<sequence>MENEIPSIVIDNGTFSIKSGISGDDHPKKIFHSIVGRPKTNNEMIKFRNKEYIGDEAQSQREVLSLSYPIKRRIIRNWDDMEKIWNYTFFNQLRIPPEEHAILLTEHPLNPKENREKTTQIMFEIFNTPAFYIINQGTLSQYASGRNTGFIVDFGHEEIFFAPNYSGTILPHLVTTLELGGKDLTDYLMKILNEKEIQFQISETEIVRDIKEKLSYVADDFNQEMNKEEKLIQKNYELPDGKIMTFGNELFKCLEPLFHPSLIGLEKPGISEIIFNTIKRSDNDIQKDFSANIILSGASSNFPGIANRLQKEVSQLSSSVMRFKVIPPPEREYSVWIGGSILSSLSTFENMWISKEEYQENGASIVHKKCF</sequence>
<dbReference type="FunFam" id="3.30.420.40:FF:000050">
    <property type="entry name" value="Actin, alpha skeletal muscle"/>
    <property type="match status" value="1"/>
</dbReference>
<dbReference type="Gene3D" id="3.90.640.10">
    <property type="entry name" value="Actin, Chain A, domain 4"/>
    <property type="match status" value="1"/>
</dbReference>
<evidence type="ECO:0000256" key="1">
    <source>
        <dbReference type="RuleBase" id="RU000487"/>
    </source>
</evidence>
<organism evidence="2 3">
    <name type="scientific">Anaeramoeba ignava</name>
    <name type="common">Anaerobic marine amoeba</name>
    <dbReference type="NCBI Taxonomy" id="1746090"/>
    <lineage>
        <taxon>Eukaryota</taxon>
        <taxon>Metamonada</taxon>
        <taxon>Anaeramoebidae</taxon>
        <taxon>Anaeramoeba</taxon>
    </lineage>
</organism>
<dbReference type="AlphaFoldDB" id="A0A9Q0L7X8"/>
<evidence type="ECO:0000313" key="3">
    <source>
        <dbReference type="Proteomes" id="UP001149090"/>
    </source>
</evidence>
<dbReference type="Proteomes" id="UP001149090">
    <property type="component" value="Unassembled WGS sequence"/>
</dbReference>
<comment type="similarity">
    <text evidence="1">Belongs to the actin family.</text>
</comment>
<dbReference type="SMART" id="SM00268">
    <property type="entry name" value="ACTIN"/>
    <property type="match status" value="1"/>
</dbReference>
<evidence type="ECO:0000313" key="2">
    <source>
        <dbReference type="EMBL" id="KAJ5067429.1"/>
    </source>
</evidence>
<keyword evidence="3" id="KW-1185">Reference proteome</keyword>
<dbReference type="InterPro" id="IPR004000">
    <property type="entry name" value="Actin"/>
</dbReference>
<dbReference type="FunFam" id="3.90.640.10:FF:000007">
    <property type="entry name" value="Actin like 7B"/>
    <property type="match status" value="1"/>
</dbReference>
<dbReference type="Gene3D" id="3.30.420.40">
    <property type="match status" value="2"/>
</dbReference>
<dbReference type="FunFam" id="3.30.420.40:FF:000058">
    <property type="entry name" value="Putative actin-related protein 5"/>
    <property type="match status" value="1"/>
</dbReference>
<dbReference type="PRINTS" id="PR00190">
    <property type="entry name" value="ACTIN"/>
</dbReference>
<comment type="caution">
    <text evidence="2">The sequence shown here is derived from an EMBL/GenBank/DDBJ whole genome shotgun (WGS) entry which is preliminary data.</text>
</comment>
<protein>
    <submittedName>
        <fullName evidence="2">Actin-10-related</fullName>
    </submittedName>
</protein>
<dbReference type="InterPro" id="IPR043129">
    <property type="entry name" value="ATPase_NBD"/>
</dbReference>
<proteinExistence type="inferred from homology"/>
<gene>
    <name evidence="2" type="ORF">M0811_12982</name>
</gene>